<keyword evidence="2" id="KW-1185">Reference proteome</keyword>
<sequence>MLSMWRHVIPSGADSLHFAILQYFSKHCCFSIFLLDEAISATNLTGILRTLAKMARVRIRWDFYPALA</sequence>
<dbReference type="AlphaFoldDB" id="A0AAX4I1M1"/>
<dbReference type="EMBL" id="CP137305">
    <property type="protein sequence ID" value="WQF77012.1"/>
    <property type="molecule type" value="Genomic_DNA"/>
</dbReference>
<dbReference type="Proteomes" id="UP001322277">
    <property type="component" value="Chromosome 1"/>
</dbReference>
<name>A0AAX4I1M1_9PEZI</name>
<accession>A0AAX4I1M1</accession>
<protein>
    <submittedName>
        <fullName evidence="1">Uncharacterized protein</fullName>
    </submittedName>
</protein>
<organism evidence="1 2">
    <name type="scientific">Colletotrichum destructivum</name>
    <dbReference type="NCBI Taxonomy" id="34406"/>
    <lineage>
        <taxon>Eukaryota</taxon>
        <taxon>Fungi</taxon>
        <taxon>Dikarya</taxon>
        <taxon>Ascomycota</taxon>
        <taxon>Pezizomycotina</taxon>
        <taxon>Sordariomycetes</taxon>
        <taxon>Hypocreomycetidae</taxon>
        <taxon>Glomerellales</taxon>
        <taxon>Glomerellaceae</taxon>
        <taxon>Colletotrichum</taxon>
        <taxon>Colletotrichum destructivum species complex</taxon>
    </lineage>
</organism>
<evidence type="ECO:0000313" key="1">
    <source>
        <dbReference type="EMBL" id="WQF77012.1"/>
    </source>
</evidence>
<dbReference type="KEGG" id="cdet:87938529"/>
<evidence type="ECO:0000313" key="2">
    <source>
        <dbReference type="Proteomes" id="UP001322277"/>
    </source>
</evidence>
<dbReference type="GeneID" id="87938529"/>
<dbReference type="RefSeq" id="XP_062774236.1">
    <property type="nucleotide sequence ID" value="XM_062918185.1"/>
</dbReference>
<reference evidence="2" key="1">
    <citation type="journal article" date="2023" name="bioRxiv">
        <title>Complete genome of the Medicago anthracnose fungus, Colletotrichum destructivum, reveals a mini-chromosome-like region within a core chromosome.</title>
        <authorList>
            <person name="Lapalu N."/>
            <person name="Simon A."/>
            <person name="Lu A."/>
            <person name="Plaumann P.-L."/>
            <person name="Amselem J."/>
            <person name="Pigne S."/>
            <person name="Auger A."/>
            <person name="Koch C."/>
            <person name="Dallery J.-F."/>
            <person name="O'Connell R.J."/>
        </authorList>
    </citation>
    <scope>NUCLEOTIDE SEQUENCE [LARGE SCALE GENOMIC DNA]</scope>
    <source>
        <strain evidence="2">CBS 520.97</strain>
    </source>
</reference>
<gene>
    <name evidence="1" type="ORF">CDEST_02026</name>
</gene>
<proteinExistence type="predicted"/>